<evidence type="ECO:0000256" key="2">
    <source>
        <dbReference type="ARBA" id="ARBA00022730"/>
    </source>
</evidence>
<dbReference type="PANTHER" id="PTHR12899:SF3">
    <property type="entry name" value="LARGE RIBOSOMAL SUBUNIT PROTEIN UL18M"/>
    <property type="match status" value="1"/>
</dbReference>
<comment type="function">
    <text evidence="7">This is one of the proteins that bind and probably mediate the attachment of the 5S RNA into the large ribosomal subunit, where it forms part of the central protuberance.</text>
</comment>
<name>A0A380FLC8_STAGA</name>
<comment type="similarity">
    <text evidence="1 7">Belongs to the universal ribosomal protein uL18 family.</text>
</comment>
<proteinExistence type="inferred from homology"/>
<dbReference type="GO" id="GO:0008097">
    <property type="term" value="F:5S rRNA binding"/>
    <property type="evidence" value="ECO:0007669"/>
    <property type="project" value="TreeGrafter"/>
</dbReference>
<evidence type="ECO:0000256" key="1">
    <source>
        <dbReference type="ARBA" id="ARBA00007116"/>
    </source>
</evidence>
<protein>
    <recommendedName>
        <fullName evidence="6 7">Large ribosomal subunit protein uL18</fullName>
    </recommendedName>
</protein>
<comment type="subunit">
    <text evidence="7">Part of the 50S ribosomal subunit; part of the 5S rRNA/L5/L18/L25 subcomplex. Contacts the 5S and 23S rRNAs.</text>
</comment>
<gene>
    <name evidence="7 8" type="primary">rplR</name>
    <name evidence="8" type="ORF">NCTC12195_03954</name>
</gene>
<dbReference type="GO" id="GO:0022625">
    <property type="term" value="C:cytosolic large ribosomal subunit"/>
    <property type="evidence" value="ECO:0007669"/>
    <property type="project" value="TreeGrafter"/>
</dbReference>
<dbReference type="EMBL" id="UHDK01000001">
    <property type="protein sequence ID" value="SUM34429.1"/>
    <property type="molecule type" value="Genomic_DNA"/>
</dbReference>
<dbReference type="SUPFAM" id="SSF53137">
    <property type="entry name" value="Translational machinery components"/>
    <property type="match status" value="1"/>
</dbReference>
<organism evidence="8 9">
    <name type="scientific">Staphylococcus gallinarum</name>
    <dbReference type="NCBI Taxonomy" id="1293"/>
    <lineage>
        <taxon>Bacteria</taxon>
        <taxon>Bacillati</taxon>
        <taxon>Bacillota</taxon>
        <taxon>Bacilli</taxon>
        <taxon>Bacillales</taxon>
        <taxon>Staphylococcaceae</taxon>
        <taxon>Staphylococcus</taxon>
    </lineage>
</organism>
<dbReference type="FunFam" id="3.30.420.100:FF:000001">
    <property type="entry name" value="50S ribosomal protein L18"/>
    <property type="match status" value="1"/>
</dbReference>
<evidence type="ECO:0000256" key="4">
    <source>
        <dbReference type="ARBA" id="ARBA00022980"/>
    </source>
</evidence>
<accession>A0A380FLC8</accession>
<evidence type="ECO:0000256" key="3">
    <source>
        <dbReference type="ARBA" id="ARBA00022884"/>
    </source>
</evidence>
<sequence>MISKIDKNKVRLKRHARVRNKLSGTAEKPRLNIYRSNKHIYAQVIDDVNGQTLAQASTQEKDFANESGSKVELSAKVGETVAKRAIEKGVKTIVFDRGGYLYHGRVKALADAARENWFRILI</sequence>
<evidence type="ECO:0000256" key="6">
    <source>
        <dbReference type="ARBA" id="ARBA00035197"/>
    </source>
</evidence>
<keyword evidence="2 7" id="KW-0699">rRNA-binding</keyword>
<dbReference type="InterPro" id="IPR004389">
    <property type="entry name" value="Ribosomal_uL18_bac-type"/>
</dbReference>
<dbReference type="InterPro" id="IPR005484">
    <property type="entry name" value="Ribosomal_uL18_bac/plant/anim"/>
</dbReference>
<keyword evidence="3 7" id="KW-0694">RNA-binding</keyword>
<dbReference type="CDD" id="cd00432">
    <property type="entry name" value="Ribosomal_L18_L5e"/>
    <property type="match status" value="1"/>
</dbReference>
<dbReference type="NCBIfam" id="TIGR00060">
    <property type="entry name" value="L18_bact"/>
    <property type="match status" value="1"/>
</dbReference>
<keyword evidence="4 7" id="KW-0689">Ribosomal protein</keyword>
<evidence type="ECO:0000256" key="7">
    <source>
        <dbReference type="HAMAP-Rule" id="MF_01337"/>
    </source>
</evidence>
<dbReference type="Proteomes" id="UP000255277">
    <property type="component" value="Unassembled WGS sequence"/>
</dbReference>
<dbReference type="Gene3D" id="3.30.420.100">
    <property type="match status" value="1"/>
</dbReference>
<dbReference type="GO" id="GO:0003735">
    <property type="term" value="F:structural constituent of ribosome"/>
    <property type="evidence" value="ECO:0007669"/>
    <property type="project" value="InterPro"/>
</dbReference>
<dbReference type="InterPro" id="IPR057268">
    <property type="entry name" value="Ribosomal_L18"/>
</dbReference>
<dbReference type="HAMAP" id="MF_01337_B">
    <property type="entry name" value="Ribosomal_uL18_B"/>
    <property type="match status" value="1"/>
</dbReference>
<evidence type="ECO:0000313" key="8">
    <source>
        <dbReference type="EMBL" id="SUM34429.1"/>
    </source>
</evidence>
<reference evidence="8 9" key="1">
    <citation type="submission" date="2018-06" db="EMBL/GenBank/DDBJ databases">
        <authorList>
            <consortium name="Pathogen Informatics"/>
            <person name="Doyle S."/>
        </authorList>
    </citation>
    <scope>NUCLEOTIDE SEQUENCE [LARGE SCALE GENOMIC DNA]</scope>
    <source>
        <strain evidence="8 9">NCTC12195</strain>
    </source>
</reference>
<dbReference type="GO" id="GO:0006412">
    <property type="term" value="P:translation"/>
    <property type="evidence" value="ECO:0007669"/>
    <property type="project" value="UniProtKB-UniRule"/>
</dbReference>
<keyword evidence="5 7" id="KW-0687">Ribonucleoprotein</keyword>
<dbReference type="Pfam" id="PF00861">
    <property type="entry name" value="Ribosomal_L18p"/>
    <property type="match status" value="1"/>
</dbReference>
<evidence type="ECO:0000313" key="9">
    <source>
        <dbReference type="Proteomes" id="UP000255277"/>
    </source>
</evidence>
<dbReference type="PANTHER" id="PTHR12899">
    <property type="entry name" value="39S RIBOSOMAL PROTEIN L18, MITOCHONDRIAL"/>
    <property type="match status" value="1"/>
</dbReference>
<evidence type="ECO:0000256" key="5">
    <source>
        <dbReference type="ARBA" id="ARBA00023274"/>
    </source>
</evidence>
<dbReference type="AlphaFoldDB" id="A0A380FLC8"/>
<dbReference type="STRING" id="1293.SH09_07710"/>